<dbReference type="InterPro" id="IPR001647">
    <property type="entry name" value="HTH_TetR"/>
</dbReference>
<keyword evidence="2 4" id="KW-0238">DNA-binding</keyword>
<feature type="DNA-binding region" description="H-T-H motif" evidence="4">
    <location>
        <begin position="36"/>
        <end position="55"/>
    </location>
</feature>
<dbReference type="PANTHER" id="PTHR30055:SF148">
    <property type="entry name" value="TETR-FAMILY TRANSCRIPTIONAL REGULATOR"/>
    <property type="match status" value="1"/>
</dbReference>
<dbReference type="GO" id="GO:0003700">
    <property type="term" value="F:DNA-binding transcription factor activity"/>
    <property type="evidence" value="ECO:0007669"/>
    <property type="project" value="TreeGrafter"/>
</dbReference>
<feature type="domain" description="HTH tetR-type" evidence="6">
    <location>
        <begin position="13"/>
        <end position="73"/>
    </location>
</feature>
<dbReference type="OrthoDB" id="9796019at2"/>
<comment type="caution">
    <text evidence="7">The sequence shown here is derived from an EMBL/GenBank/DDBJ whole genome shotgun (WGS) entry which is preliminary data.</text>
</comment>
<dbReference type="Gene3D" id="1.10.10.60">
    <property type="entry name" value="Homeodomain-like"/>
    <property type="match status" value="1"/>
</dbReference>
<protein>
    <submittedName>
        <fullName evidence="7">TetR family transcriptional regulator</fullName>
    </submittedName>
</protein>
<feature type="region of interest" description="Disordered" evidence="5">
    <location>
        <begin position="200"/>
        <end position="220"/>
    </location>
</feature>
<reference evidence="7 8" key="1">
    <citation type="submission" date="2019-06" db="EMBL/GenBank/DDBJ databases">
        <title>Sequencing the genomes of 1000 actinobacteria strains.</title>
        <authorList>
            <person name="Klenk H.-P."/>
        </authorList>
    </citation>
    <scope>NUCLEOTIDE SEQUENCE [LARGE SCALE GENOMIC DNA]</scope>
    <source>
        <strain evidence="7 8">DSM 102200</strain>
    </source>
</reference>
<dbReference type="Proteomes" id="UP000316096">
    <property type="component" value="Unassembled WGS sequence"/>
</dbReference>
<organism evidence="7 8">
    <name type="scientific">Actinoallomurus bryophytorum</name>
    <dbReference type="NCBI Taxonomy" id="1490222"/>
    <lineage>
        <taxon>Bacteria</taxon>
        <taxon>Bacillati</taxon>
        <taxon>Actinomycetota</taxon>
        <taxon>Actinomycetes</taxon>
        <taxon>Streptosporangiales</taxon>
        <taxon>Thermomonosporaceae</taxon>
        <taxon>Actinoallomurus</taxon>
    </lineage>
</organism>
<evidence type="ECO:0000256" key="4">
    <source>
        <dbReference type="PROSITE-ProRule" id="PRU00335"/>
    </source>
</evidence>
<dbReference type="GO" id="GO:0000976">
    <property type="term" value="F:transcription cis-regulatory region binding"/>
    <property type="evidence" value="ECO:0007669"/>
    <property type="project" value="TreeGrafter"/>
</dbReference>
<accession>A0A543BZ30</accession>
<gene>
    <name evidence="7" type="ORF">FB559_7371</name>
</gene>
<keyword evidence="1" id="KW-0805">Transcription regulation</keyword>
<dbReference type="RefSeq" id="WP_141962168.1">
    <property type="nucleotide sequence ID" value="NZ_VFOZ01000002.1"/>
</dbReference>
<dbReference type="Pfam" id="PF00440">
    <property type="entry name" value="TetR_N"/>
    <property type="match status" value="1"/>
</dbReference>
<dbReference type="PANTHER" id="PTHR30055">
    <property type="entry name" value="HTH-TYPE TRANSCRIPTIONAL REGULATOR RUTR"/>
    <property type="match status" value="1"/>
</dbReference>
<dbReference type="InterPro" id="IPR009057">
    <property type="entry name" value="Homeodomain-like_sf"/>
</dbReference>
<dbReference type="Pfam" id="PF16859">
    <property type="entry name" value="TetR_C_11"/>
    <property type="match status" value="1"/>
</dbReference>
<dbReference type="AlphaFoldDB" id="A0A543BZ30"/>
<name>A0A543BZ30_9ACTN</name>
<evidence type="ECO:0000256" key="1">
    <source>
        <dbReference type="ARBA" id="ARBA00023015"/>
    </source>
</evidence>
<sequence>MTSTSGETDPRVVRSRARVLDAVAYLLVEKGVRGVTVEAVMARSGVARATVYRHWPTRQELVLAGLRHLLPPPVPPIAVDGTLAQRLTSSLGELARQMSVEPWAHAIPALLEAARREPEIAAATARFVADRQAPLRAVLREAVEGGALPPVDVELALAELLGPFVYRRLITSEPLDEALCANVVEDFLRGHAARDTADAVAGLSSPGATAHDGPPTTVEG</sequence>
<dbReference type="InterPro" id="IPR036271">
    <property type="entry name" value="Tet_transcr_reg_TetR-rel_C_sf"/>
</dbReference>
<dbReference type="PRINTS" id="PR00455">
    <property type="entry name" value="HTHTETR"/>
</dbReference>
<dbReference type="SUPFAM" id="SSF48498">
    <property type="entry name" value="Tetracyclin repressor-like, C-terminal domain"/>
    <property type="match status" value="1"/>
</dbReference>
<dbReference type="SUPFAM" id="SSF46689">
    <property type="entry name" value="Homeodomain-like"/>
    <property type="match status" value="1"/>
</dbReference>
<dbReference type="Gene3D" id="1.10.357.10">
    <property type="entry name" value="Tetracycline Repressor, domain 2"/>
    <property type="match status" value="1"/>
</dbReference>
<dbReference type="InterPro" id="IPR011075">
    <property type="entry name" value="TetR_C"/>
</dbReference>
<evidence type="ECO:0000256" key="5">
    <source>
        <dbReference type="SAM" id="MobiDB-lite"/>
    </source>
</evidence>
<dbReference type="EMBL" id="VFOZ01000002">
    <property type="protein sequence ID" value="TQL90079.1"/>
    <property type="molecule type" value="Genomic_DNA"/>
</dbReference>
<evidence type="ECO:0000313" key="7">
    <source>
        <dbReference type="EMBL" id="TQL90079.1"/>
    </source>
</evidence>
<dbReference type="PROSITE" id="PS50977">
    <property type="entry name" value="HTH_TETR_2"/>
    <property type="match status" value="1"/>
</dbReference>
<keyword evidence="3" id="KW-0804">Transcription</keyword>
<dbReference type="InterPro" id="IPR050109">
    <property type="entry name" value="HTH-type_TetR-like_transc_reg"/>
</dbReference>
<keyword evidence="8" id="KW-1185">Reference proteome</keyword>
<evidence type="ECO:0000313" key="8">
    <source>
        <dbReference type="Proteomes" id="UP000316096"/>
    </source>
</evidence>
<evidence type="ECO:0000259" key="6">
    <source>
        <dbReference type="PROSITE" id="PS50977"/>
    </source>
</evidence>
<proteinExistence type="predicted"/>
<evidence type="ECO:0000256" key="3">
    <source>
        <dbReference type="ARBA" id="ARBA00023163"/>
    </source>
</evidence>
<evidence type="ECO:0000256" key="2">
    <source>
        <dbReference type="ARBA" id="ARBA00023125"/>
    </source>
</evidence>